<dbReference type="EMBL" id="CAWYQH010000101">
    <property type="protein sequence ID" value="CAK8686021.1"/>
    <property type="molecule type" value="Genomic_DNA"/>
</dbReference>
<evidence type="ECO:0000313" key="1">
    <source>
        <dbReference type="EMBL" id="CAK8686021.1"/>
    </source>
</evidence>
<accession>A0ABP0G2E5</accession>
<dbReference type="Proteomes" id="UP001642483">
    <property type="component" value="Unassembled WGS sequence"/>
</dbReference>
<evidence type="ECO:0000313" key="2">
    <source>
        <dbReference type="Proteomes" id="UP001642483"/>
    </source>
</evidence>
<name>A0ABP0G2E5_CLALP</name>
<keyword evidence="2" id="KW-1185">Reference proteome</keyword>
<proteinExistence type="predicted"/>
<sequence length="137" mass="15948">MHHDISIDEEDPKRGLRSSALNAYTIFRQVYPDYQSGQGSKRGGFITDLANCLILPHMMTRQKIPQLHRATREAMVRCGLAFRITSLQTANTLQKWKRCSLCPHAKDKKVNCKMLLKMLQTRVPRTQRDHDHMQQMQ</sequence>
<organism evidence="1 2">
    <name type="scientific">Clavelina lepadiformis</name>
    <name type="common">Light-bulb sea squirt</name>
    <name type="synonym">Ascidia lepadiformis</name>
    <dbReference type="NCBI Taxonomy" id="159417"/>
    <lineage>
        <taxon>Eukaryota</taxon>
        <taxon>Metazoa</taxon>
        <taxon>Chordata</taxon>
        <taxon>Tunicata</taxon>
        <taxon>Ascidiacea</taxon>
        <taxon>Aplousobranchia</taxon>
        <taxon>Clavelinidae</taxon>
        <taxon>Clavelina</taxon>
    </lineage>
</organism>
<gene>
    <name evidence="1" type="ORF">CVLEPA_LOCUS17935</name>
</gene>
<protein>
    <submittedName>
        <fullName evidence="1">Uncharacterized protein</fullName>
    </submittedName>
</protein>
<comment type="caution">
    <text evidence="1">The sequence shown here is derived from an EMBL/GenBank/DDBJ whole genome shotgun (WGS) entry which is preliminary data.</text>
</comment>
<reference evidence="1 2" key="1">
    <citation type="submission" date="2024-02" db="EMBL/GenBank/DDBJ databases">
        <authorList>
            <person name="Daric V."/>
            <person name="Darras S."/>
        </authorList>
    </citation>
    <scope>NUCLEOTIDE SEQUENCE [LARGE SCALE GENOMIC DNA]</scope>
</reference>